<evidence type="ECO:0000313" key="8">
    <source>
        <dbReference type="EMBL" id="ENH96278.1"/>
    </source>
</evidence>
<comment type="activity regulation">
    <text evidence="6">Negatively regulated by the anti-sigma-I factor RsgI.</text>
</comment>
<dbReference type="Pfam" id="PF04542">
    <property type="entry name" value="Sigma70_r2"/>
    <property type="match status" value="1"/>
</dbReference>
<feature type="short sequence motif" description="Polymerase core binding" evidence="6">
    <location>
        <begin position="57"/>
        <end position="70"/>
    </location>
</feature>
<comment type="caution">
    <text evidence="8">The sequence shown here is derived from an EMBL/GenBank/DDBJ whole genome shotgun (WGS) entry which is preliminary data.</text>
</comment>
<sequence>MMNSQLVKDMYTLEEQIEEIQRGNQTLQNEVIMAYQPFVARCVSDVCKRYIHQEHDDEFSIGLIAFHEAMHLYSEEKGSSFLAFAQVIIKRKVIDYIRKEKRQYIQPLLDVEEEDEHMENPEEISIAKKNYQLEEEAWQRKQEILELSKELKQYKISFQELAEISPKHQDARESAIFVAKQIAADQTLREYVLRKKRIPIKKLLRIVPVSKKTLERNRKYILTIFVVLTGDYMYLNEYIRG</sequence>
<proteinExistence type="inferred from homology"/>
<keyword evidence="2 6" id="KW-0805">Transcription regulation</keyword>
<comment type="similarity">
    <text evidence="6">Belongs to the sigma-70 factor family. SigI subfamily.</text>
</comment>
<dbReference type="GO" id="GO:0003677">
    <property type="term" value="F:DNA binding"/>
    <property type="evidence" value="ECO:0007669"/>
    <property type="project" value="UniProtKB-UniRule"/>
</dbReference>
<evidence type="ECO:0000256" key="2">
    <source>
        <dbReference type="ARBA" id="ARBA00023015"/>
    </source>
</evidence>
<dbReference type="NCBIfam" id="TIGR02895">
    <property type="entry name" value="spore_sigI"/>
    <property type="match status" value="1"/>
</dbReference>
<dbReference type="AlphaFoldDB" id="N4W7M8"/>
<feature type="DNA-binding region" description="H-T-H motif" evidence="6">
    <location>
        <begin position="200"/>
        <end position="219"/>
    </location>
</feature>
<dbReference type="RefSeq" id="WP_003471503.1">
    <property type="nucleotide sequence ID" value="NZ_APML01000053.1"/>
</dbReference>
<gene>
    <name evidence="6" type="primary">sigI</name>
    <name evidence="8" type="ORF">J416_11697</name>
</gene>
<evidence type="ECO:0000256" key="6">
    <source>
        <dbReference type="HAMAP-Rule" id="MF_02064"/>
    </source>
</evidence>
<dbReference type="InterPro" id="IPR007627">
    <property type="entry name" value="RNA_pol_sigma70_r2"/>
</dbReference>
<keyword evidence="9" id="KW-1185">Reference proteome</keyword>
<dbReference type="PATRIC" id="fig|1308866.3.peg.2363"/>
<keyword evidence="6" id="KW-0346">Stress response</keyword>
<dbReference type="PIRSF" id="PIRSF038953">
    <property type="entry name" value="SigI"/>
    <property type="match status" value="1"/>
</dbReference>
<keyword evidence="3 6" id="KW-0731">Sigma factor</keyword>
<dbReference type="HAMAP" id="MF_02064">
    <property type="entry name" value="Sigma70_SigI"/>
    <property type="match status" value="1"/>
</dbReference>
<dbReference type="Gene3D" id="1.10.1740.10">
    <property type="match status" value="1"/>
</dbReference>
<keyword evidence="5 6" id="KW-0804">Transcription</keyword>
<dbReference type="InterPro" id="IPR013325">
    <property type="entry name" value="RNA_pol_sigma_r2"/>
</dbReference>
<dbReference type="InterPro" id="IPR014244">
    <property type="entry name" value="RNA_pol_sigma-I"/>
</dbReference>
<dbReference type="GO" id="GO:0005737">
    <property type="term" value="C:cytoplasm"/>
    <property type="evidence" value="ECO:0007669"/>
    <property type="project" value="UniProtKB-SubCell"/>
</dbReference>
<feature type="domain" description="RNA polymerase sigma-70 region 2" evidence="7">
    <location>
        <begin position="32"/>
        <end position="102"/>
    </location>
</feature>
<dbReference type="SUPFAM" id="SSF88946">
    <property type="entry name" value="Sigma2 domain of RNA polymerase sigma factors"/>
    <property type="match status" value="1"/>
</dbReference>
<evidence type="ECO:0000313" key="9">
    <source>
        <dbReference type="Proteomes" id="UP000012283"/>
    </source>
</evidence>
<dbReference type="eggNOG" id="COG1191">
    <property type="taxonomic scope" value="Bacteria"/>
</dbReference>
<dbReference type="EMBL" id="APML01000053">
    <property type="protein sequence ID" value="ENH96278.1"/>
    <property type="molecule type" value="Genomic_DNA"/>
</dbReference>
<dbReference type="GO" id="GO:0006352">
    <property type="term" value="P:DNA-templated transcription initiation"/>
    <property type="evidence" value="ECO:0007669"/>
    <property type="project" value="UniProtKB-UniRule"/>
</dbReference>
<name>N4W7M8_9BACI</name>
<dbReference type="GO" id="GO:0016987">
    <property type="term" value="F:sigma factor activity"/>
    <property type="evidence" value="ECO:0007669"/>
    <property type="project" value="UniProtKB-UniRule"/>
</dbReference>
<evidence type="ECO:0000256" key="3">
    <source>
        <dbReference type="ARBA" id="ARBA00023082"/>
    </source>
</evidence>
<evidence type="ECO:0000256" key="5">
    <source>
        <dbReference type="ARBA" id="ARBA00023163"/>
    </source>
</evidence>
<protein>
    <recommendedName>
        <fullName evidence="6">RNA polymerase sigma factor SigI</fullName>
    </recommendedName>
</protein>
<accession>N4W7M8</accession>
<evidence type="ECO:0000256" key="4">
    <source>
        <dbReference type="ARBA" id="ARBA00023125"/>
    </source>
</evidence>
<dbReference type="STRING" id="1308866.J416_11697"/>
<comment type="function">
    <text evidence="6">Sigma factors are initiation factors that promote the attachment of RNA polymerase to specific initiation sites and are then released.</text>
</comment>
<evidence type="ECO:0000256" key="1">
    <source>
        <dbReference type="ARBA" id="ARBA00022490"/>
    </source>
</evidence>
<comment type="subcellular location">
    <subcellularLocation>
        <location evidence="6">Cytoplasm</location>
    </subcellularLocation>
</comment>
<reference evidence="8 9" key="1">
    <citation type="submission" date="2013-03" db="EMBL/GenBank/DDBJ databases">
        <title>Draft genome sequence of Gracibacillus halophilus YIM-C55.5, a moderately halophilic and thermophilic organism from the Xiaochaidamu salt lake.</title>
        <authorList>
            <person name="Sugumar T."/>
            <person name="Polireddy D.R."/>
            <person name="Antony A."/>
            <person name="Madhava Y.R."/>
            <person name="Sivakumar N."/>
        </authorList>
    </citation>
    <scope>NUCLEOTIDE SEQUENCE [LARGE SCALE GENOMIC DNA]</scope>
    <source>
        <strain evidence="8 9">YIM-C55.5</strain>
    </source>
</reference>
<dbReference type="OrthoDB" id="3190733at2"/>
<dbReference type="Proteomes" id="UP000012283">
    <property type="component" value="Unassembled WGS sequence"/>
</dbReference>
<dbReference type="PANTHER" id="PTHR30385">
    <property type="entry name" value="SIGMA FACTOR F FLAGELLAR"/>
    <property type="match status" value="1"/>
</dbReference>
<keyword evidence="4 6" id="KW-0238">DNA-binding</keyword>
<keyword evidence="1 6" id="KW-0963">Cytoplasm</keyword>
<comment type="subunit">
    <text evidence="6">Interacts with RsgI.</text>
</comment>
<organism evidence="8 9">
    <name type="scientific">Gracilibacillus halophilus YIM-C55.5</name>
    <dbReference type="NCBI Taxonomy" id="1308866"/>
    <lineage>
        <taxon>Bacteria</taxon>
        <taxon>Bacillati</taxon>
        <taxon>Bacillota</taxon>
        <taxon>Bacilli</taxon>
        <taxon>Bacillales</taxon>
        <taxon>Bacillaceae</taxon>
        <taxon>Gracilibacillus</taxon>
    </lineage>
</organism>
<evidence type="ECO:0000259" key="7">
    <source>
        <dbReference type="Pfam" id="PF04542"/>
    </source>
</evidence>
<dbReference type="PANTHER" id="PTHR30385:SF6">
    <property type="entry name" value="RNA POLYMERASE SIGMA FACTOR SIGI"/>
    <property type="match status" value="1"/>
</dbReference>